<evidence type="ECO:0008006" key="3">
    <source>
        <dbReference type="Google" id="ProtNLM"/>
    </source>
</evidence>
<dbReference type="InterPro" id="IPR011051">
    <property type="entry name" value="RmlC_Cupin_sf"/>
</dbReference>
<sequence length="117" mass="12356">MGAVVHTHSMDKKSLTALARQQLKLAGGTSSGRSSQTVYGGHRRSLRQTVVALAAGQKMAEHESPGEATLFILSGKLNLVAGEDSWKGSTGDLLVLPTDRHSVEAIEDVAFLLTVAM</sequence>
<name>A0A1H4YL59_9NOCA</name>
<dbReference type="PANTHER" id="PTHR37694:SF1">
    <property type="entry name" value="SLR8022 PROTEIN"/>
    <property type="match status" value="1"/>
</dbReference>
<dbReference type="InterPro" id="IPR014710">
    <property type="entry name" value="RmlC-like_jellyroll"/>
</dbReference>
<gene>
    <name evidence="1" type="ORF">SAMN04490239_7151</name>
</gene>
<evidence type="ECO:0000313" key="2">
    <source>
        <dbReference type="Proteomes" id="UP000183561"/>
    </source>
</evidence>
<dbReference type="Gene3D" id="2.60.120.10">
    <property type="entry name" value="Jelly Rolls"/>
    <property type="match status" value="1"/>
</dbReference>
<evidence type="ECO:0000313" key="1">
    <source>
        <dbReference type="EMBL" id="SED17838.1"/>
    </source>
</evidence>
<keyword evidence="2" id="KW-1185">Reference proteome</keyword>
<organism evidence="1 2">
    <name type="scientific">Rhodococcus koreensis</name>
    <dbReference type="NCBI Taxonomy" id="99653"/>
    <lineage>
        <taxon>Bacteria</taxon>
        <taxon>Bacillati</taxon>
        <taxon>Actinomycetota</taxon>
        <taxon>Actinomycetes</taxon>
        <taxon>Mycobacteriales</taxon>
        <taxon>Nocardiaceae</taxon>
        <taxon>Rhodococcus</taxon>
    </lineage>
</organism>
<dbReference type="EMBL" id="FNSV01000005">
    <property type="protein sequence ID" value="SED17838.1"/>
    <property type="molecule type" value="Genomic_DNA"/>
</dbReference>
<proteinExistence type="predicted"/>
<accession>A0A1H4YL59</accession>
<dbReference type="SUPFAM" id="SSF51182">
    <property type="entry name" value="RmlC-like cupins"/>
    <property type="match status" value="1"/>
</dbReference>
<protein>
    <recommendedName>
        <fullName evidence="3">Cupin domain protein</fullName>
    </recommendedName>
</protein>
<dbReference type="AlphaFoldDB" id="A0A1H4YL59"/>
<dbReference type="PANTHER" id="PTHR37694">
    <property type="entry name" value="SLR8022 PROTEIN"/>
    <property type="match status" value="1"/>
</dbReference>
<dbReference type="CDD" id="cd02230">
    <property type="entry name" value="cupin_HP0902-like"/>
    <property type="match status" value="1"/>
</dbReference>
<dbReference type="Proteomes" id="UP000183561">
    <property type="component" value="Unassembled WGS sequence"/>
</dbReference>
<reference evidence="2" key="1">
    <citation type="submission" date="2016-10" db="EMBL/GenBank/DDBJ databases">
        <authorList>
            <person name="Varghese N."/>
            <person name="Submissions S."/>
        </authorList>
    </citation>
    <scope>NUCLEOTIDE SEQUENCE [LARGE SCALE GENOMIC DNA]</scope>
    <source>
        <strain evidence="2">DSM 44498</strain>
    </source>
</reference>